<dbReference type="Proteomes" id="UP000617340">
    <property type="component" value="Unassembled WGS sequence"/>
</dbReference>
<evidence type="ECO:0000313" key="1">
    <source>
        <dbReference type="EMBL" id="KAF7381313.1"/>
    </source>
</evidence>
<dbReference type="AlphaFoldDB" id="A0A834J3J1"/>
<keyword evidence="2" id="KW-1185">Reference proteome</keyword>
<reference evidence="1" key="1">
    <citation type="journal article" date="2020" name="G3 (Bethesda)">
        <title>High-Quality Assemblies for Three Invasive Social Wasps from the &lt;i&gt;Vespula&lt;/i&gt; Genus.</title>
        <authorList>
            <person name="Harrop T.W.R."/>
            <person name="Guhlin J."/>
            <person name="McLaughlin G.M."/>
            <person name="Permina E."/>
            <person name="Stockwell P."/>
            <person name="Gilligan J."/>
            <person name="Le Lec M.F."/>
            <person name="Gruber M.A.M."/>
            <person name="Quinn O."/>
            <person name="Lovegrove M."/>
            <person name="Duncan E.J."/>
            <person name="Remnant E.J."/>
            <person name="Van Eeckhoven J."/>
            <person name="Graham B."/>
            <person name="Knapp R.A."/>
            <person name="Langford K.W."/>
            <person name="Kronenberg Z."/>
            <person name="Press M.O."/>
            <person name="Eacker S.M."/>
            <person name="Wilson-Rankin E.E."/>
            <person name="Purcell J."/>
            <person name="Lester P.J."/>
            <person name="Dearden P.K."/>
        </authorList>
    </citation>
    <scope>NUCLEOTIDE SEQUENCE</scope>
    <source>
        <strain evidence="1">Linc-1</strain>
    </source>
</reference>
<organism evidence="1 2">
    <name type="scientific">Vespula germanica</name>
    <name type="common">German yellow jacket</name>
    <name type="synonym">Paravespula germanica</name>
    <dbReference type="NCBI Taxonomy" id="30212"/>
    <lineage>
        <taxon>Eukaryota</taxon>
        <taxon>Metazoa</taxon>
        <taxon>Ecdysozoa</taxon>
        <taxon>Arthropoda</taxon>
        <taxon>Hexapoda</taxon>
        <taxon>Insecta</taxon>
        <taxon>Pterygota</taxon>
        <taxon>Neoptera</taxon>
        <taxon>Endopterygota</taxon>
        <taxon>Hymenoptera</taxon>
        <taxon>Apocrita</taxon>
        <taxon>Aculeata</taxon>
        <taxon>Vespoidea</taxon>
        <taxon>Vespidae</taxon>
        <taxon>Vespinae</taxon>
        <taxon>Vespula</taxon>
    </lineage>
</organism>
<dbReference type="EMBL" id="JACSDZ010000022">
    <property type="protein sequence ID" value="KAF7381313.1"/>
    <property type="molecule type" value="Genomic_DNA"/>
</dbReference>
<evidence type="ECO:0000313" key="2">
    <source>
        <dbReference type="Proteomes" id="UP000617340"/>
    </source>
</evidence>
<gene>
    <name evidence="1" type="ORF">HZH68_016188</name>
</gene>
<comment type="caution">
    <text evidence="1">The sequence shown here is derived from an EMBL/GenBank/DDBJ whole genome shotgun (WGS) entry which is preliminary data.</text>
</comment>
<name>A0A834J3J1_VESGE</name>
<protein>
    <submittedName>
        <fullName evidence="1">Uncharacterized protein</fullName>
    </submittedName>
</protein>
<accession>A0A834J3J1</accession>
<proteinExistence type="predicted"/>
<sequence length="78" mass="9258">MDTEYRYTRFKPNKCSKNCDSDTKMMGAVWAKFYNKFSTDGKVRHDNYFKETESSCSWQRAEVAGTILYFEDKTASRR</sequence>